<feature type="domain" description="C2H2-type" evidence="13">
    <location>
        <begin position="1430"/>
        <end position="1457"/>
    </location>
</feature>
<evidence type="ECO:0000256" key="11">
    <source>
        <dbReference type="PROSITE-ProRule" id="PRU00042"/>
    </source>
</evidence>
<evidence type="ECO:0000256" key="10">
    <source>
        <dbReference type="ARBA" id="ARBA00023242"/>
    </source>
</evidence>
<comment type="subcellular location">
    <subcellularLocation>
        <location evidence="1">Nucleus</location>
    </subcellularLocation>
</comment>
<gene>
    <name evidence="14" type="ORF">R5R35_006311</name>
</gene>
<feature type="compositionally biased region" description="Basic and acidic residues" evidence="12">
    <location>
        <begin position="894"/>
        <end position="908"/>
    </location>
</feature>
<evidence type="ECO:0000259" key="13">
    <source>
        <dbReference type="PROSITE" id="PS50157"/>
    </source>
</evidence>
<dbReference type="PROSITE" id="PS00028">
    <property type="entry name" value="ZINC_FINGER_C2H2_1"/>
    <property type="match status" value="18"/>
</dbReference>
<feature type="compositionally biased region" description="Low complexity" evidence="12">
    <location>
        <begin position="425"/>
        <end position="434"/>
    </location>
</feature>
<dbReference type="FunFam" id="3.30.160.60:FF:001818">
    <property type="entry name" value="GDNF-inducible zinc finger protein 1 isoform X1"/>
    <property type="match status" value="1"/>
</dbReference>
<dbReference type="InterPro" id="IPR036236">
    <property type="entry name" value="Znf_C2H2_sf"/>
</dbReference>
<keyword evidence="4" id="KW-0677">Repeat</keyword>
<feature type="compositionally biased region" description="Acidic residues" evidence="12">
    <location>
        <begin position="834"/>
        <end position="844"/>
    </location>
</feature>
<keyword evidence="7" id="KW-0805">Transcription regulation</keyword>
<dbReference type="GO" id="GO:0005634">
    <property type="term" value="C:nucleus"/>
    <property type="evidence" value="ECO:0007669"/>
    <property type="project" value="TreeGrafter"/>
</dbReference>
<keyword evidence="3" id="KW-0479">Metal-binding</keyword>
<feature type="region of interest" description="Disordered" evidence="12">
    <location>
        <begin position="1506"/>
        <end position="1809"/>
    </location>
</feature>
<feature type="compositionally biased region" description="Basic residues" evidence="12">
    <location>
        <begin position="1584"/>
        <end position="1596"/>
    </location>
</feature>
<feature type="compositionally biased region" description="Acidic residues" evidence="12">
    <location>
        <begin position="792"/>
        <end position="818"/>
    </location>
</feature>
<feature type="compositionally biased region" description="Low complexity" evidence="12">
    <location>
        <begin position="451"/>
        <end position="462"/>
    </location>
</feature>
<feature type="region of interest" description="Disordered" evidence="12">
    <location>
        <begin position="750"/>
        <end position="962"/>
    </location>
</feature>
<evidence type="ECO:0000256" key="3">
    <source>
        <dbReference type="ARBA" id="ARBA00022723"/>
    </source>
</evidence>
<dbReference type="GO" id="GO:0008270">
    <property type="term" value="F:zinc ion binding"/>
    <property type="evidence" value="ECO:0007669"/>
    <property type="project" value="UniProtKB-KW"/>
</dbReference>
<feature type="compositionally biased region" description="Basic residues" evidence="12">
    <location>
        <begin position="1545"/>
        <end position="1561"/>
    </location>
</feature>
<feature type="region of interest" description="Disordered" evidence="12">
    <location>
        <begin position="420"/>
        <end position="482"/>
    </location>
</feature>
<feature type="domain" description="C2H2-type" evidence="13">
    <location>
        <begin position="1401"/>
        <end position="1429"/>
    </location>
</feature>
<keyword evidence="6" id="KW-0862">Zinc</keyword>
<evidence type="ECO:0000256" key="6">
    <source>
        <dbReference type="ARBA" id="ARBA00022833"/>
    </source>
</evidence>
<feature type="compositionally biased region" description="Polar residues" evidence="12">
    <location>
        <begin position="911"/>
        <end position="920"/>
    </location>
</feature>
<comment type="caution">
    <text evidence="14">The sequence shown here is derived from an EMBL/GenBank/DDBJ whole genome shotgun (WGS) entry which is preliminary data.</text>
</comment>
<feature type="compositionally biased region" description="Basic and acidic residues" evidence="12">
    <location>
        <begin position="1775"/>
        <end position="1787"/>
    </location>
</feature>
<dbReference type="SMART" id="SM00355">
    <property type="entry name" value="ZnF_C2H2"/>
    <property type="match status" value="26"/>
</dbReference>
<dbReference type="EMBL" id="JAZDUA010000292">
    <property type="protein sequence ID" value="KAK7861939.1"/>
    <property type="molecule type" value="Genomic_DNA"/>
</dbReference>
<dbReference type="SUPFAM" id="SSF57667">
    <property type="entry name" value="beta-beta-alpha zinc fingers"/>
    <property type="match status" value="5"/>
</dbReference>
<keyword evidence="5 11" id="KW-0863">Zinc-finger</keyword>
<feature type="domain" description="C2H2-type" evidence="13">
    <location>
        <begin position="1458"/>
        <end position="1486"/>
    </location>
</feature>
<dbReference type="GO" id="GO:0000978">
    <property type="term" value="F:RNA polymerase II cis-regulatory region sequence-specific DNA binding"/>
    <property type="evidence" value="ECO:0007669"/>
    <property type="project" value="TreeGrafter"/>
</dbReference>
<feature type="domain" description="C2H2-type" evidence="13">
    <location>
        <begin position="1234"/>
        <end position="1261"/>
    </location>
</feature>
<evidence type="ECO:0000313" key="15">
    <source>
        <dbReference type="Proteomes" id="UP001378592"/>
    </source>
</evidence>
<protein>
    <recommendedName>
        <fullName evidence="13">C2H2-type domain-containing protein</fullName>
    </recommendedName>
</protein>
<feature type="domain" description="C2H2-type" evidence="13">
    <location>
        <begin position="1373"/>
        <end position="1400"/>
    </location>
</feature>
<evidence type="ECO:0000256" key="4">
    <source>
        <dbReference type="ARBA" id="ARBA00022737"/>
    </source>
</evidence>
<sequence>MSEDEARDGCLERTSFPLFHPKKSKMLSRSSSSGMPKFEHYGATSGMGEASRNTVAPRRETGPTNSGDDMQEILKRRQSPNPSLASTSSAGHVPGDGSGMNAFLMNPLLAMGFQLPQLALLMQQQQNQSVQQNPQQQQPRPAQHPNLNLPTTTPSMLNPLLLPHMLANQALSAELAAAHQKAWPSYSMPENIPTVQATEPRTGTIMSASVNTNAVPHVSVKGSSEKQPIVAHTKDDSGPGKQPFVCELCREWFFSREKLVMHLVMNHRMHHCHFCAELFESVEMRNEHEAGIHLPLECDICQTSLPSADLLSQHYLISHDVRNCQFCGVLVRPKSYYAVHVRRKHFVAPDVMVDDSKVRIMRHWDSGANGSSAWTFTCHLCGKERKRTETFGHFYSYHRLSLSCLIQLLASEGVAFSVQGTPAPSSSSNVQNSSALTTAGSDLSSTAPAGDDSSNNDASRNSGTSVSGDESQQQRCRSSNPSLSCTVCTNPFSVQVPKPAHDLFCKGLTLCRYCDRTFTSKAARNSHVVKDHGDLVCRVGCSSDVSFSQEYELSAHYLQDHNLHMCHYCTNLVPAVHNQFPLHLKKVHNCSEDSSALKDLGNGIGVDLFQCKYSDVNLSVTCVLCNTDITLFMNDIHSLFKHIEYHSIGLQSALHLLETNLIFDTELCSVKGKRSIEQDFRDLNLAGNTSSYWSKMLLGEVESGRRKNKSTVRKPVVNPKKVCYSSDQEQQAAKPRATVLKSLQNKGADAEGTVRGIKKHSKDLAEKNGDRLAAGIPITDETNFDSSSDLLSSEDEDLASEGEGVENDLSEEEDDDYVSAENKSKQAPVGLESDNCEAEFDPNEVECVFSDTSDEEGEDPPIQPKLEIKEEEEENSYSNSEGTDEQRQAITKKSGGDDLVEKTMKEIFGDGTNSDTSLNKTLGGEKEVVIKQEPEDETSELQPKSSGTSKEDTSDTLALSGTSGKTTTCEICQGSFISGEGSRELARHMSSLHGFALPSDRGQDPLKLTSQNYHCHFCPVQTVSRPAMRQHLSKMHGSVLVQEKPLKDVAYKCRFCDIIFWKVADRDEHQVINHADQMANFFKCYVCSKVYSSKLCLQRHVESEHSDKASFDTMAFKCKVCLTVLPGLTLLRQHFQEKHPASLVFHCYRCNTTLKTKKTLRSHIKNVHSEARRRECNLCGKVLWSKRAHAIHYRMKHSVHSKVGFRCRICQKRFDSKDERKLHYQVDHEGESPYHCSECGKGFASKSGMYGHRQLHTGSGISKCEYCGKEFTRKDSYNEHLLIHNGPRHKCPHCPKEFVQRSNLVRHIRIHTGEKPYKCLYCDKCFSDKGACNSHIRVHTREETCSCPYCGQTFSKKQKLKYHIRKHTGEGLISCEICSKSFTNSFALKEHRVIHNRQTQILCQMCGKGFNSEKYLQRHVTIVHEPSKAFSCPLCPKVFSQQARLKAHLMTHTGVKHIKCLLCDKAYSVRKSLRRHLQEKHSISPEHPQYKHCFYAMTAEEAGLHIPEGAGPFVGDDDSTSQSFPHEEEEEKGKKKESPSPVARKFPRKTPGRKGPTRRGVTKASAPFEVYAGEPGEGEGEQKRNRRRVGRKRSSSKHREGEGGLSSNPSTSTSDSPRKRGRPPKKLSPAKIVRKEETEFVPSDESGSSNLPESACRREPVIISPPVKGREQERTEGYVVYPDQQPELGVVSLPPLSPRDKTQSVSSATGRKKRRVEAIVEILHKTGSSPSSVSTKEEDEGDDDEENEEDKKENITKNVGSGLEDIIGIVQDSGLKIEEESSMKGESESDDDTPVLAKILPLNSPKKCR</sequence>
<proteinExistence type="inferred from homology"/>
<feature type="compositionally biased region" description="Acidic residues" evidence="12">
    <location>
        <begin position="1737"/>
        <end position="1748"/>
    </location>
</feature>
<feature type="region of interest" description="Disordered" evidence="12">
    <location>
        <begin position="1"/>
        <end position="71"/>
    </location>
</feature>
<dbReference type="SUPFAM" id="SSF118359">
    <property type="entry name" value="Expressed protein At2g23090/F21P24.15"/>
    <property type="match status" value="1"/>
</dbReference>
<dbReference type="FunFam" id="3.30.160.60:FF:000110">
    <property type="entry name" value="Zinc finger protein-like"/>
    <property type="match status" value="1"/>
</dbReference>
<reference evidence="14 15" key="1">
    <citation type="submission" date="2024-03" db="EMBL/GenBank/DDBJ databases">
        <title>The genome assembly and annotation of the cricket Gryllus longicercus Weissman &amp; Gray.</title>
        <authorList>
            <person name="Szrajer S."/>
            <person name="Gray D."/>
            <person name="Ylla G."/>
        </authorList>
    </citation>
    <scope>NUCLEOTIDE SEQUENCE [LARGE SCALE GENOMIC DNA]</scope>
    <source>
        <strain evidence="14">DAG 2021-001</strain>
        <tissue evidence="14">Whole body minus gut</tissue>
    </source>
</reference>
<keyword evidence="9" id="KW-0804">Transcription</keyword>
<feature type="compositionally biased region" description="Polar residues" evidence="12">
    <location>
        <begin position="435"/>
        <end position="447"/>
    </location>
</feature>
<name>A0AAN9VPU7_9ORTH</name>
<feature type="domain" description="C2H2-type" evidence="13">
    <location>
        <begin position="1205"/>
        <end position="1233"/>
    </location>
</feature>
<evidence type="ECO:0000256" key="2">
    <source>
        <dbReference type="ARBA" id="ARBA00006991"/>
    </source>
</evidence>
<dbReference type="PANTHER" id="PTHR24393:SF15">
    <property type="entry name" value="IP01243P-RELATED"/>
    <property type="match status" value="1"/>
</dbReference>
<feature type="domain" description="C2H2-type" evidence="13">
    <location>
        <begin position="1145"/>
        <end position="1173"/>
    </location>
</feature>
<keyword evidence="15" id="KW-1185">Reference proteome</keyword>
<feature type="region of interest" description="Disordered" evidence="12">
    <location>
        <begin position="125"/>
        <end position="152"/>
    </location>
</feature>
<feature type="compositionally biased region" description="Low complexity" evidence="12">
    <location>
        <begin position="125"/>
        <end position="143"/>
    </location>
</feature>
<evidence type="ECO:0000256" key="12">
    <source>
        <dbReference type="SAM" id="MobiDB-lite"/>
    </source>
</evidence>
<dbReference type="Proteomes" id="UP001378592">
    <property type="component" value="Unassembled WGS sequence"/>
</dbReference>
<feature type="domain" description="C2H2-type" evidence="13">
    <location>
        <begin position="1345"/>
        <end position="1372"/>
    </location>
</feature>
<feature type="domain" description="C2H2-type" evidence="13">
    <location>
        <begin position="1262"/>
        <end position="1289"/>
    </location>
</feature>
<keyword evidence="8" id="KW-0238">DNA-binding</keyword>
<feature type="compositionally biased region" description="Basic and acidic residues" evidence="12">
    <location>
        <begin position="923"/>
        <end position="933"/>
    </location>
</feature>
<evidence type="ECO:0000256" key="9">
    <source>
        <dbReference type="ARBA" id="ARBA00023163"/>
    </source>
</evidence>
<dbReference type="PANTHER" id="PTHR24393">
    <property type="entry name" value="ZINC FINGER PROTEIN"/>
    <property type="match status" value="1"/>
</dbReference>
<keyword evidence="10" id="KW-0539">Nucleus</keyword>
<dbReference type="GO" id="GO:0001228">
    <property type="term" value="F:DNA-binding transcription activator activity, RNA polymerase II-specific"/>
    <property type="evidence" value="ECO:0007669"/>
    <property type="project" value="TreeGrafter"/>
</dbReference>
<dbReference type="Pfam" id="PF00096">
    <property type="entry name" value="zf-C2H2"/>
    <property type="match status" value="5"/>
</dbReference>
<feature type="compositionally biased region" description="Polar residues" evidence="12">
    <location>
        <begin position="463"/>
        <end position="482"/>
    </location>
</feature>
<feature type="domain" description="C2H2-type" evidence="13">
    <location>
        <begin position="1317"/>
        <end position="1344"/>
    </location>
</feature>
<dbReference type="Gene3D" id="3.30.160.60">
    <property type="entry name" value="Classic Zinc Finger"/>
    <property type="match status" value="12"/>
</dbReference>
<feature type="domain" description="C2H2-type" evidence="13">
    <location>
        <begin position="1289"/>
        <end position="1316"/>
    </location>
</feature>
<evidence type="ECO:0000313" key="14">
    <source>
        <dbReference type="EMBL" id="KAK7861939.1"/>
    </source>
</evidence>
<dbReference type="PROSITE" id="PS50157">
    <property type="entry name" value="ZINC_FINGER_C2H2_2"/>
    <property type="match status" value="12"/>
</dbReference>
<evidence type="ECO:0000256" key="1">
    <source>
        <dbReference type="ARBA" id="ARBA00004123"/>
    </source>
</evidence>
<organism evidence="14 15">
    <name type="scientific">Gryllus longicercus</name>
    <dbReference type="NCBI Taxonomy" id="2509291"/>
    <lineage>
        <taxon>Eukaryota</taxon>
        <taxon>Metazoa</taxon>
        <taxon>Ecdysozoa</taxon>
        <taxon>Arthropoda</taxon>
        <taxon>Hexapoda</taxon>
        <taxon>Insecta</taxon>
        <taxon>Pterygota</taxon>
        <taxon>Neoptera</taxon>
        <taxon>Polyneoptera</taxon>
        <taxon>Orthoptera</taxon>
        <taxon>Ensifera</taxon>
        <taxon>Gryllidea</taxon>
        <taxon>Grylloidea</taxon>
        <taxon>Gryllidae</taxon>
        <taxon>Gryllinae</taxon>
        <taxon>Gryllus</taxon>
    </lineage>
</organism>
<evidence type="ECO:0000256" key="8">
    <source>
        <dbReference type="ARBA" id="ARBA00023125"/>
    </source>
</evidence>
<feature type="domain" description="C2H2-type" evidence="13">
    <location>
        <begin position="1082"/>
        <end position="1110"/>
    </location>
</feature>
<evidence type="ECO:0000256" key="5">
    <source>
        <dbReference type="ARBA" id="ARBA00022771"/>
    </source>
</evidence>
<accession>A0AAN9VPU7</accession>
<dbReference type="InterPro" id="IPR013087">
    <property type="entry name" value="Znf_C2H2_type"/>
</dbReference>
<feature type="compositionally biased region" description="Low complexity" evidence="12">
    <location>
        <begin position="1606"/>
        <end position="1615"/>
    </location>
</feature>
<evidence type="ECO:0000256" key="7">
    <source>
        <dbReference type="ARBA" id="ARBA00023015"/>
    </source>
</evidence>
<comment type="similarity">
    <text evidence="2">Belongs to the krueppel C2H2-type zinc-finger protein family.</text>
</comment>